<keyword evidence="2" id="KW-0812">Transmembrane</keyword>
<dbReference type="Gene3D" id="3.40.50.300">
    <property type="entry name" value="P-loop containing nucleotide triphosphate hydrolases"/>
    <property type="match status" value="1"/>
</dbReference>
<keyword evidence="2" id="KW-1133">Transmembrane helix</keyword>
<feature type="transmembrane region" description="Helical" evidence="2">
    <location>
        <begin position="32"/>
        <end position="52"/>
    </location>
</feature>
<feature type="compositionally biased region" description="Basic and acidic residues" evidence="1">
    <location>
        <begin position="780"/>
        <end position="790"/>
    </location>
</feature>
<keyword evidence="5" id="KW-1185">Reference proteome</keyword>
<comment type="caution">
    <text evidence="4">The sequence shown here is derived from an EMBL/GenBank/DDBJ whole genome shotgun (WGS) entry which is preliminary data.</text>
</comment>
<feature type="domain" description="NACHT" evidence="3">
    <location>
        <begin position="139"/>
        <end position="263"/>
    </location>
</feature>
<keyword evidence="2" id="KW-0472">Membrane</keyword>
<evidence type="ECO:0000256" key="1">
    <source>
        <dbReference type="SAM" id="MobiDB-lite"/>
    </source>
</evidence>
<protein>
    <submittedName>
        <fullName evidence="4">NACHT domain-containing protein</fullName>
    </submittedName>
</protein>
<dbReference type="InterPro" id="IPR007111">
    <property type="entry name" value="NACHT_NTPase"/>
</dbReference>
<sequence length="813" mass="86445">MQRRWAPVWLLCGAFVLALVRELQHGEGGEGVAVSVTIAVGGLFGALGMWTWRGRPRTARSTHRQVADAAEALAMLVHQQWEQEAMLRQLFSPAPLPVLWWDAALPDACDHRRLIGDPVSCRADAPEDLAVAFRRLPHRRLVVLGPAGSGKTTFAVLLTLALLRDRAPGAPVPVLLSLASFDPARHSAHDWLARQIADGYPALGDVRSYGTTAVEDLLAARRVIPVLDGLDELPPPSQPGVLAALNAAFPAHAPLVLTCRTSAYARAVAGASVLTAAAVIEPAPLDAVDALASLRLAAPPGPAQRRWDLLARHVADHPEGPAAQALQRPLLTALARTVYADAGGDPAELADVGRFPTANAVEQHLLDALVPSLLERARHSSGSSRSGRSVHSTGSALRHLACLAHGLSRQGTHDLAWWQLHQWVPLLGRTWSRAAVWSLVAALAALSGYALHHVAGPRPQLDSPAFVRVTCGVALALFAMQCLAARTVTRGGVRPRPLRTAALTALVGALTNALCQVVLRRMFTHVGTVETVQHNLKHLTVYGLGIFLVLLASGPPAPPRVPSRGSFTLLHWWERLPRALATVAGTAVLIGTALHLYVLIGIWPSDPWTHRTAVSALAVWATGIAAGALCGAVLGAVRSVRTSASRLDVTTPAESMRADRAITLVGAAAAALLFHLPDDVALAMSLATGHGPSPPVSDIVLFALSDLLPVGMVLALTAFAWPHYSAARLILAAQGRLPLRLQTFLSEAHRLGILRQVGSVYQFRHASLQHRLAASAHVPPQRDRRGDSRTAVRSALCSGAGPPGERHERPQEE</sequence>
<feature type="region of interest" description="Disordered" evidence="1">
    <location>
        <begin position="774"/>
        <end position="813"/>
    </location>
</feature>
<accession>A0A5N5W6R6</accession>
<feature type="transmembrane region" description="Helical" evidence="2">
    <location>
        <begin position="615"/>
        <end position="637"/>
    </location>
</feature>
<name>A0A5N5W6R6_STRMB</name>
<dbReference type="AlphaFoldDB" id="A0A5N5W6R6"/>
<feature type="transmembrane region" description="Helical" evidence="2">
    <location>
        <begin position="699"/>
        <end position="721"/>
    </location>
</feature>
<dbReference type="Pfam" id="PF05729">
    <property type="entry name" value="NACHT"/>
    <property type="match status" value="1"/>
</dbReference>
<reference evidence="4 5" key="1">
    <citation type="journal article" date="2019" name="Microb. Cell Fact.">
        <title>Exploring novel herbicidin analogues by transcriptional regulator overexpression and MS/MS molecular networking.</title>
        <authorList>
            <person name="Shi Y."/>
            <person name="Gu R."/>
            <person name="Li Y."/>
            <person name="Wang X."/>
            <person name="Ren W."/>
            <person name="Li X."/>
            <person name="Wang L."/>
            <person name="Xie Y."/>
            <person name="Hong B."/>
        </authorList>
    </citation>
    <scope>NUCLEOTIDE SEQUENCE [LARGE SCALE GENOMIC DNA]</scope>
    <source>
        <strain evidence="4 5">US-43</strain>
    </source>
</reference>
<feature type="transmembrane region" description="Helical" evidence="2">
    <location>
        <begin position="500"/>
        <end position="519"/>
    </location>
</feature>
<dbReference type="InterPro" id="IPR027417">
    <property type="entry name" value="P-loop_NTPase"/>
</dbReference>
<evidence type="ECO:0000256" key="2">
    <source>
        <dbReference type="SAM" id="Phobius"/>
    </source>
</evidence>
<feature type="transmembrane region" description="Helical" evidence="2">
    <location>
        <begin position="466"/>
        <end position="488"/>
    </location>
</feature>
<dbReference type="PROSITE" id="PS50837">
    <property type="entry name" value="NACHT"/>
    <property type="match status" value="1"/>
</dbReference>
<dbReference type="Proteomes" id="UP000327000">
    <property type="component" value="Unassembled WGS sequence"/>
</dbReference>
<gene>
    <name evidence="4" type="ORF">FRZ00_16580</name>
</gene>
<feature type="transmembrane region" description="Helical" evidence="2">
    <location>
        <begin position="579"/>
        <end position="603"/>
    </location>
</feature>
<proteinExistence type="predicted"/>
<feature type="transmembrane region" description="Helical" evidence="2">
    <location>
        <begin position="539"/>
        <end position="558"/>
    </location>
</feature>
<feature type="transmembrane region" description="Helical" evidence="2">
    <location>
        <begin position="658"/>
        <end position="676"/>
    </location>
</feature>
<dbReference type="EMBL" id="VOKX01000032">
    <property type="protein sequence ID" value="KAB7843589.1"/>
    <property type="molecule type" value="Genomic_DNA"/>
</dbReference>
<evidence type="ECO:0000313" key="5">
    <source>
        <dbReference type="Proteomes" id="UP000327000"/>
    </source>
</evidence>
<evidence type="ECO:0000259" key="3">
    <source>
        <dbReference type="PROSITE" id="PS50837"/>
    </source>
</evidence>
<organism evidence="4 5">
    <name type="scientific">Streptomyces mobaraensis</name>
    <name type="common">Streptoverticillium mobaraense</name>
    <dbReference type="NCBI Taxonomy" id="35621"/>
    <lineage>
        <taxon>Bacteria</taxon>
        <taxon>Bacillati</taxon>
        <taxon>Actinomycetota</taxon>
        <taxon>Actinomycetes</taxon>
        <taxon>Kitasatosporales</taxon>
        <taxon>Streptomycetaceae</taxon>
        <taxon>Streptomyces</taxon>
    </lineage>
</organism>
<dbReference type="SUPFAM" id="SSF52540">
    <property type="entry name" value="P-loop containing nucleoside triphosphate hydrolases"/>
    <property type="match status" value="1"/>
</dbReference>
<dbReference type="OrthoDB" id="419058at2"/>
<feature type="transmembrane region" description="Helical" evidence="2">
    <location>
        <begin position="434"/>
        <end position="454"/>
    </location>
</feature>
<evidence type="ECO:0000313" key="4">
    <source>
        <dbReference type="EMBL" id="KAB7843589.1"/>
    </source>
</evidence>
<feature type="compositionally biased region" description="Basic and acidic residues" evidence="1">
    <location>
        <begin position="804"/>
        <end position="813"/>
    </location>
</feature>